<gene>
    <name evidence="1" type="ORF">JOC73_000653</name>
</gene>
<organism evidence="1 2">
    <name type="scientific">Alkaliphilus hydrothermalis</name>
    <dbReference type="NCBI Taxonomy" id="1482730"/>
    <lineage>
        <taxon>Bacteria</taxon>
        <taxon>Bacillati</taxon>
        <taxon>Bacillota</taxon>
        <taxon>Clostridia</taxon>
        <taxon>Peptostreptococcales</taxon>
        <taxon>Natronincolaceae</taxon>
        <taxon>Alkaliphilus</taxon>
    </lineage>
</organism>
<proteinExistence type="predicted"/>
<accession>A0ABS2NMI1</accession>
<evidence type="ECO:0000313" key="1">
    <source>
        <dbReference type="EMBL" id="MBM7614144.1"/>
    </source>
</evidence>
<comment type="caution">
    <text evidence="1">The sequence shown here is derived from an EMBL/GenBank/DDBJ whole genome shotgun (WGS) entry which is preliminary data.</text>
</comment>
<dbReference type="EMBL" id="JAFBEE010000002">
    <property type="protein sequence ID" value="MBM7614144.1"/>
    <property type="molecule type" value="Genomic_DNA"/>
</dbReference>
<dbReference type="Proteomes" id="UP001314796">
    <property type="component" value="Unassembled WGS sequence"/>
</dbReference>
<sequence length="119" mass="14724">MLKNLKWTVPISDEKFLSNLNQRWLEEIFVNHLYWFYKLGFYFPEEGCYQSQYDKSKMFEEQLRIKEQVCRKVRLMYNHFEKSTIEDIESAFMRTLDLANEEGKKLRWAKLPLYELRSY</sequence>
<reference evidence="1 2" key="1">
    <citation type="submission" date="2021-01" db="EMBL/GenBank/DDBJ databases">
        <title>Genomic Encyclopedia of Type Strains, Phase IV (KMG-IV): sequencing the most valuable type-strain genomes for metagenomic binning, comparative biology and taxonomic classification.</title>
        <authorList>
            <person name="Goeker M."/>
        </authorList>
    </citation>
    <scope>NUCLEOTIDE SEQUENCE [LARGE SCALE GENOMIC DNA]</scope>
    <source>
        <strain evidence="1 2">DSM 25890</strain>
    </source>
</reference>
<name>A0ABS2NMI1_9FIRM</name>
<evidence type="ECO:0000313" key="2">
    <source>
        <dbReference type="Proteomes" id="UP001314796"/>
    </source>
</evidence>
<protein>
    <submittedName>
        <fullName evidence="1">Uncharacterized protein</fullName>
    </submittedName>
</protein>
<keyword evidence="2" id="KW-1185">Reference proteome</keyword>